<dbReference type="InterPro" id="IPR004593">
    <property type="entry name" value="SbcD"/>
</dbReference>
<dbReference type="GO" id="GO:0006310">
    <property type="term" value="P:DNA recombination"/>
    <property type="evidence" value="ECO:0007669"/>
    <property type="project" value="UniProtKB-KW"/>
</dbReference>
<organism evidence="10 11">
    <name type="scientific">Arcanobacterium phocae</name>
    <dbReference type="NCBI Taxonomy" id="131112"/>
    <lineage>
        <taxon>Bacteria</taxon>
        <taxon>Bacillati</taxon>
        <taxon>Actinomycetota</taxon>
        <taxon>Actinomycetes</taxon>
        <taxon>Actinomycetales</taxon>
        <taxon>Actinomycetaceae</taxon>
        <taxon>Arcanobacterium</taxon>
    </lineage>
</organism>
<dbReference type="EMBL" id="LT629804">
    <property type="protein sequence ID" value="SDU77679.1"/>
    <property type="molecule type" value="Genomic_DNA"/>
</dbReference>
<keyword evidence="4 7" id="KW-0540">Nuclease</keyword>
<dbReference type="GO" id="GO:0008408">
    <property type="term" value="F:3'-5' exonuclease activity"/>
    <property type="evidence" value="ECO:0007669"/>
    <property type="project" value="InterPro"/>
</dbReference>
<dbReference type="PANTHER" id="PTHR30337:SF0">
    <property type="entry name" value="NUCLEASE SBCCD SUBUNIT D"/>
    <property type="match status" value="1"/>
</dbReference>
<evidence type="ECO:0000256" key="6">
    <source>
        <dbReference type="ARBA" id="ARBA00022839"/>
    </source>
</evidence>
<dbReference type="InterPro" id="IPR029052">
    <property type="entry name" value="Metallo-depent_PP-like"/>
</dbReference>
<dbReference type="InterPro" id="IPR050535">
    <property type="entry name" value="DNA_Repair-Maintenance_Comp"/>
</dbReference>
<dbReference type="CDD" id="cd00840">
    <property type="entry name" value="MPP_Mre11_N"/>
    <property type="match status" value="1"/>
</dbReference>
<evidence type="ECO:0000313" key="10">
    <source>
        <dbReference type="EMBL" id="SDU77679.1"/>
    </source>
</evidence>
<evidence type="ECO:0000256" key="1">
    <source>
        <dbReference type="ARBA" id="ARBA00010555"/>
    </source>
</evidence>
<evidence type="ECO:0000313" key="11">
    <source>
        <dbReference type="Proteomes" id="UP000214355"/>
    </source>
</evidence>
<evidence type="ECO:0000256" key="7">
    <source>
        <dbReference type="RuleBase" id="RU363069"/>
    </source>
</evidence>
<feature type="domain" description="Calcineurin-like phosphoesterase" evidence="8">
    <location>
        <begin position="11"/>
        <end position="239"/>
    </location>
</feature>
<evidence type="ECO:0000259" key="8">
    <source>
        <dbReference type="Pfam" id="PF00149"/>
    </source>
</evidence>
<comment type="subunit">
    <text evidence="2 7">Heterodimer of SbcC and SbcD.</text>
</comment>
<dbReference type="Pfam" id="PF12320">
    <property type="entry name" value="SbcD_C"/>
    <property type="match status" value="1"/>
</dbReference>
<dbReference type="GO" id="GO:0004519">
    <property type="term" value="F:endonuclease activity"/>
    <property type="evidence" value="ECO:0007669"/>
    <property type="project" value="UniProtKB-KW"/>
</dbReference>
<name>A0A1H2L9S6_9ACTO</name>
<dbReference type="GO" id="GO:0006260">
    <property type="term" value="P:DNA replication"/>
    <property type="evidence" value="ECO:0007669"/>
    <property type="project" value="UniProtKB-KW"/>
</dbReference>
<comment type="similarity">
    <text evidence="1 7">Belongs to the SbcD family.</text>
</comment>
<dbReference type="InterPro" id="IPR041796">
    <property type="entry name" value="Mre11_N"/>
</dbReference>
<evidence type="ECO:0000259" key="9">
    <source>
        <dbReference type="Pfam" id="PF12320"/>
    </source>
</evidence>
<evidence type="ECO:0000256" key="2">
    <source>
        <dbReference type="ARBA" id="ARBA00011322"/>
    </source>
</evidence>
<keyword evidence="11" id="KW-1185">Reference proteome</keyword>
<feature type="domain" description="Nuclease SbcCD subunit D C-terminal" evidence="9">
    <location>
        <begin position="292"/>
        <end position="375"/>
    </location>
</feature>
<evidence type="ECO:0000256" key="4">
    <source>
        <dbReference type="ARBA" id="ARBA00022722"/>
    </source>
</evidence>
<evidence type="ECO:0000256" key="5">
    <source>
        <dbReference type="ARBA" id="ARBA00022801"/>
    </source>
</evidence>
<proteinExistence type="inferred from homology"/>
<dbReference type="STRING" id="131112.SAMN04489737_0122"/>
<keyword evidence="5 7" id="KW-0378">Hydrolase</keyword>
<keyword evidence="6 7" id="KW-0269">Exonuclease</keyword>
<dbReference type="SUPFAM" id="SSF56300">
    <property type="entry name" value="Metallo-dependent phosphatases"/>
    <property type="match status" value="1"/>
</dbReference>
<keyword evidence="7" id="KW-0235">DNA replication</keyword>
<dbReference type="PANTHER" id="PTHR30337">
    <property type="entry name" value="COMPONENT OF ATP-DEPENDENT DSDNA EXONUCLEASE"/>
    <property type="match status" value="1"/>
</dbReference>
<dbReference type="InterPro" id="IPR026843">
    <property type="entry name" value="SbcD_C"/>
</dbReference>
<dbReference type="Gene3D" id="3.60.21.10">
    <property type="match status" value="1"/>
</dbReference>
<dbReference type="NCBIfam" id="TIGR00619">
    <property type="entry name" value="sbcd"/>
    <property type="match status" value="1"/>
</dbReference>
<protein>
    <recommendedName>
        <fullName evidence="3 7">Nuclease SbcCD subunit D</fullName>
    </recommendedName>
</protein>
<comment type="function">
    <text evidence="7">SbcCD cleaves DNA hairpin structures. These structures can inhibit DNA replication and are intermediates in certain DNA recombination reactions. The complex acts as a 3'-&gt;5' double strand exonuclease that can open hairpins. It also has a 5' single-strand endonuclease activity.</text>
</comment>
<dbReference type="InterPro" id="IPR004843">
    <property type="entry name" value="Calcineurin-like_PHP"/>
</dbReference>
<keyword evidence="7" id="KW-0233">DNA recombination</keyword>
<evidence type="ECO:0000256" key="3">
    <source>
        <dbReference type="ARBA" id="ARBA00013365"/>
    </source>
</evidence>
<sequence length="402" mass="45053">MWEVLARLVYMKFLHTSDWHLGRTLHGADLYDAFILWCDHVVELARTRNLDAVLIAGDVFDRGIPPIAMVQVLSETLQRLSQYTTVILTPGNHDAPTRLGFTAGLLKDEVVIASDPRLSGKPIDICRDGELVGQVYALPYLEPDVDRVRLAADPEKPLARSHEAVVSAAMELVREDIVAHPDVDVPRVVMAHEFVVGGEPSDSERDLHIGGVDSVPSAVFDVSVDGKSMIDYVALGHLHGPQQVSEKPLMRYAGSPIAFSFSEEHHHKSTVIVTIDRPGDSPEIELVPAPIYRPLATIRGTFEELLSEQFAGYRNHFVRVYVTDIDRPPRMVARLRQRFPHLLEAHHDIPLRHIQTQEISLSRTRPIDVLTEFFTSAGGRELHANERDLIISQWENLTKGEN</sequence>
<dbReference type="Proteomes" id="UP000214355">
    <property type="component" value="Chromosome I"/>
</dbReference>
<accession>A0A1H2L9S6</accession>
<dbReference type="OrthoDB" id="9773856at2"/>
<dbReference type="Pfam" id="PF00149">
    <property type="entry name" value="Metallophos"/>
    <property type="match status" value="1"/>
</dbReference>
<keyword evidence="7" id="KW-0255">Endonuclease</keyword>
<reference evidence="11" key="1">
    <citation type="submission" date="2016-10" db="EMBL/GenBank/DDBJ databases">
        <authorList>
            <person name="Varghese N."/>
            <person name="Submissions S."/>
        </authorList>
    </citation>
    <scope>NUCLEOTIDE SEQUENCE [LARGE SCALE GENOMIC DNA]</scope>
    <source>
        <strain evidence="11">DSM 10002</strain>
    </source>
</reference>
<gene>
    <name evidence="7" type="primary">sbcD</name>
    <name evidence="10" type="ORF">SAMN04489737_0122</name>
</gene>
<dbReference type="AlphaFoldDB" id="A0A1H2L9S6"/>